<accession>A0ABR2B6Z9</accession>
<evidence type="ECO:0000313" key="1">
    <source>
        <dbReference type="EMBL" id="KAK8502069.1"/>
    </source>
</evidence>
<protein>
    <submittedName>
        <fullName evidence="1">Uncharacterized protein</fullName>
    </submittedName>
</protein>
<proteinExistence type="predicted"/>
<comment type="caution">
    <text evidence="1">The sequence shown here is derived from an EMBL/GenBank/DDBJ whole genome shotgun (WGS) entry which is preliminary data.</text>
</comment>
<sequence>MTFIQGKRNSRFSGDVPSLEKLDKLVNLEVAENHLGYGREVKLPWIKRNYRLCSTRIWHGKRVINKRRCV</sequence>
<evidence type="ECO:0000313" key="2">
    <source>
        <dbReference type="Proteomes" id="UP001472677"/>
    </source>
</evidence>
<name>A0ABR2B6Z9_9ROSI</name>
<reference evidence="1 2" key="1">
    <citation type="journal article" date="2024" name="G3 (Bethesda)">
        <title>Genome assembly of Hibiscus sabdariffa L. provides insights into metabolisms of medicinal natural products.</title>
        <authorList>
            <person name="Kim T."/>
        </authorList>
    </citation>
    <scope>NUCLEOTIDE SEQUENCE [LARGE SCALE GENOMIC DNA]</scope>
    <source>
        <strain evidence="1">TK-2024</strain>
        <tissue evidence="1">Old leaves</tissue>
    </source>
</reference>
<dbReference type="Proteomes" id="UP001472677">
    <property type="component" value="Unassembled WGS sequence"/>
</dbReference>
<organism evidence="1 2">
    <name type="scientific">Hibiscus sabdariffa</name>
    <name type="common">roselle</name>
    <dbReference type="NCBI Taxonomy" id="183260"/>
    <lineage>
        <taxon>Eukaryota</taxon>
        <taxon>Viridiplantae</taxon>
        <taxon>Streptophyta</taxon>
        <taxon>Embryophyta</taxon>
        <taxon>Tracheophyta</taxon>
        <taxon>Spermatophyta</taxon>
        <taxon>Magnoliopsida</taxon>
        <taxon>eudicotyledons</taxon>
        <taxon>Gunneridae</taxon>
        <taxon>Pentapetalae</taxon>
        <taxon>rosids</taxon>
        <taxon>malvids</taxon>
        <taxon>Malvales</taxon>
        <taxon>Malvaceae</taxon>
        <taxon>Malvoideae</taxon>
        <taxon>Hibiscus</taxon>
    </lineage>
</organism>
<gene>
    <name evidence="1" type="ORF">V6N12_012523</name>
</gene>
<keyword evidence="2" id="KW-1185">Reference proteome</keyword>
<dbReference type="EMBL" id="JBBPBM010000176">
    <property type="protein sequence ID" value="KAK8502069.1"/>
    <property type="molecule type" value="Genomic_DNA"/>
</dbReference>